<dbReference type="Gene3D" id="3.40.50.280">
    <property type="entry name" value="Cobalamin-binding domain"/>
    <property type="match status" value="1"/>
</dbReference>
<evidence type="ECO:0000256" key="3">
    <source>
        <dbReference type="ARBA" id="ARBA00022628"/>
    </source>
</evidence>
<dbReference type="GO" id="GO:0031419">
    <property type="term" value="F:cobalamin binding"/>
    <property type="evidence" value="ECO:0007669"/>
    <property type="project" value="UniProtKB-KW"/>
</dbReference>
<dbReference type="EMBL" id="NOII01000001">
    <property type="protein sequence ID" value="OYD58352.1"/>
    <property type="molecule type" value="Genomic_DNA"/>
</dbReference>
<dbReference type="CDD" id="cd02071">
    <property type="entry name" value="MM_CoA_mut_B12_BD"/>
    <property type="match status" value="1"/>
</dbReference>
<reference evidence="9 10" key="1">
    <citation type="submission" date="2017-07" db="EMBL/GenBank/DDBJ databases">
        <title>Fictibacillus sp. nov. GDSW-R2A3 Genome sequencing and assembly.</title>
        <authorList>
            <person name="Mayilraj S."/>
        </authorList>
    </citation>
    <scope>NUCLEOTIDE SEQUENCE [LARGE SCALE GENOMIC DNA]</scope>
    <source>
        <strain evidence="9 10">GDSW-R2A3</strain>
    </source>
</reference>
<dbReference type="InterPro" id="IPR051785">
    <property type="entry name" value="MMCE/EMCE_epimerase"/>
</dbReference>
<evidence type="ECO:0000256" key="4">
    <source>
        <dbReference type="ARBA" id="ARBA00022723"/>
    </source>
</evidence>
<dbReference type="OrthoDB" id="9788468at2"/>
<evidence type="ECO:0000259" key="7">
    <source>
        <dbReference type="PROSITE" id="PS51332"/>
    </source>
</evidence>
<dbReference type="InterPro" id="IPR017515">
    <property type="entry name" value="MeMalonyl-CoA_epimerase"/>
</dbReference>
<dbReference type="GO" id="GO:0046491">
    <property type="term" value="P:L-methylmalonyl-CoA metabolic process"/>
    <property type="evidence" value="ECO:0007669"/>
    <property type="project" value="TreeGrafter"/>
</dbReference>
<dbReference type="InterPro" id="IPR006159">
    <property type="entry name" value="Acid_CoA_mut_C"/>
</dbReference>
<dbReference type="NCBIfam" id="TIGR03081">
    <property type="entry name" value="metmalonyl_epim"/>
    <property type="match status" value="1"/>
</dbReference>
<dbReference type="GO" id="GO:0004493">
    <property type="term" value="F:methylmalonyl-CoA epimerase activity"/>
    <property type="evidence" value="ECO:0007669"/>
    <property type="project" value="TreeGrafter"/>
</dbReference>
<dbReference type="SUPFAM" id="SSF54593">
    <property type="entry name" value="Glyoxalase/Bleomycin resistance protein/Dihydroxybiphenyl dioxygenase"/>
    <property type="match status" value="1"/>
</dbReference>
<dbReference type="PANTHER" id="PTHR43048">
    <property type="entry name" value="METHYLMALONYL-COA EPIMERASE"/>
    <property type="match status" value="1"/>
</dbReference>
<comment type="cofactor">
    <cofactor evidence="1">
        <name>adenosylcob(III)alamin</name>
        <dbReference type="ChEBI" id="CHEBI:18408"/>
    </cofactor>
</comment>
<keyword evidence="5" id="KW-0413">Isomerase</keyword>
<gene>
    <name evidence="9" type="primary">mce</name>
    <name evidence="9" type="ORF">CGZ90_00150</name>
</gene>
<dbReference type="Pfam" id="PF13669">
    <property type="entry name" value="Glyoxalase_4"/>
    <property type="match status" value="1"/>
</dbReference>
<keyword evidence="6" id="KW-0170">Cobalt</keyword>
<dbReference type="InterPro" id="IPR006158">
    <property type="entry name" value="Cobalamin-bd"/>
</dbReference>
<evidence type="ECO:0000313" key="10">
    <source>
        <dbReference type="Proteomes" id="UP000215059"/>
    </source>
</evidence>
<feature type="domain" description="B12-binding" evidence="7">
    <location>
        <begin position="4"/>
        <end position="135"/>
    </location>
</feature>
<feature type="domain" description="VOC" evidence="8">
    <location>
        <begin position="147"/>
        <end position="275"/>
    </location>
</feature>
<dbReference type="InterPro" id="IPR036724">
    <property type="entry name" value="Cobalamin-bd_sf"/>
</dbReference>
<dbReference type="Pfam" id="PF02310">
    <property type="entry name" value="B12-binding"/>
    <property type="match status" value="1"/>
</dbReference>
<dbReference type="AlphaFoldDB" id="A0A235FAM1"/>
<keyword evidence="3" id="KW-0846">Cobalamin</keyword>
<evidence type="ECO:0000256" key="2">
    <source>
        <dbReference type="ARBA" id="ARBA00009308"/>
    </source>
</evidence>
<dbReference type="InterPro" id="IPR037523">
    <property type="entry name" value="VOC_core"/>
</dbReference>
<dbReference type="CDD" id="cd07249">
    <property type="entry name" value="MMCE"/>
    <property type="match status" value="1"/>
</dbReference>
<comment type="similarity">
    <text evidence="2">Belongs to the methylmalonyl-CoA epimerase family.</text>
</comment>
<comment type="caution">
    <text evidence="9">The sequence shown here is derived from an EMBL/GenBank/DDBJ whole genome shotgun (WGS) entry which is preliminary data.</text>
</comment>
<evidence type="ECO:0000256" key="5">
    <source>
        <dbReference type="ARBA" id="ARBA00023235"/>
    </source>
</evidence>
<name>A0A235FAM1_9BACL</name>
<dbReference type="Proteomes" id="UP000215059">
    <property type="component" value="Unassembled WGS sequence"/>
</dbReference>
<sequence>MSKTIRVLIAKPGLDGHDRGALVVAQALRDYGMEVIYTGLRQTPEQIVASAIQEDVDAIGLSCLSGAHNELFPEITRLLGERGAEDIIVVGGGVIPWEDIPFLESKGIRKIFTPGTPTVDTAKFIEKAVAERDGTAINVPMTERPERIDHIGIAVTSLDEALPFYVNVLGLKLEAVEEVAEQGVKVAFLKIGESKIELLEPTDSSSAVAKFIEKRGEGIHHVALGVTDINKRIDELKENGVQMIHDKAVKGAGGADIAFLHPSSTRKVLFELCEKKKGDS</sequence>
<keyword evidence="4" id="KW-0479">Metal-binding</keyword>
<dbReference type="RefSeq" id="WP_094250315.1">
    <property type="nucleotide sequence ID" value="NZ_JBHLXL010000001.1"/>
</dbReference>
<dbReference type="PANTHER" id="PTHR43048:SF3">
    <property type="entry name" value="METHYLMALONYL-COA EPIMERASE, MITOCHONDRIAL"/>
    <property type="match status" value="1"/>
</dbReference>
<dbReference type="SUPFAM" id="SSF52242">
    <property type="entry name" value="Cobalamin (vitamin B12)-binding domain"/>
    <property type="match status" value="1"/>
</dbReference>
<organism evidence="9 10">
    <name type="scientific">Fictibacillus aquaticus</name>
    <dbReference type="NCBI Taxonomy" id="2021314"/>
    <lineage>
        <taxon>Bacteria</taxon>
        <taxon>Bacillati</taxon>
        <taxon>Bacillota</taxon>
        <taxon>Bacilli</taxon>
        <taxon>Bacillales</taxon>
        <taxon>Fictibacillaceae</taxon>
        <taxon>Fictibacillus</taxon>
    </lineage>
</organism>
<keyword evidence="10" id="KW-1185">Reference proteome</keyword>
<dbReference type="Gene3D" id="3.10.180.10">
    <property type="entry name" value="2,3-Dihydroxybiphenyl 1,2-Dioxygenase, domain 1"/>
    <property type="match status" value="1"/>
</dbReference>
<protein>
    <submittedName>
        <fullName evidence="9">Methylmalonyl-CoA epimerase</fullName>
    </submittedName>
</protein>
<dbReference type="PROSITE" id="PS51332">
    <property type="entry name" value="B12_BINDING"/>
    <property type="match status" value="1"/>
</dbReference>
<dbReference type="InterPro" id="IPR029068">
    <property type="entry name" value="Glyas_Bleomycin-R_OHBP_Dase"/>
</dbReference>
<dbReference type="GO" id="GO:0046872">
    <property type="term" value="F:metal ion binding"/>
    <property type="evidence" value="ECO:0007669"/>
    <property type="project" value="UniProtKB-KW"/>
</dbReference>
<dbReference type="NCBIfam" id="TIGR00640">
    <property type="entry name" value="acid_CoA_mut_C"/>
    <property type="match status" value="1"/>
</dbReference>
<evidence type="ECO:0000313" key="9">
    <source>
        <dbReference type="EMBL" id="OYD58352.1"/>
    </source>
</evidence>
<evidence type="ECO:0000259" key="8">
    <source>
        <dbReference type="PROSITE" id="PS51819"/>
    </source>
</evidence>
<dbReference type="PROSITE" id="PS51819">
    <property type="entry name" value="VOC"/>
    <property type="match status" value="1"/>
</dbReference>
<evidence type="ECO:0000256" key="1">
    <source>
        <dbReference type="ARBA" id="ARBA00001922"/>
    </source>
</evidence>
<accession>A0A235FAM1</accession>
<evidence type="ECO:0000256" key="6">
    <source>
        <dbReference type="ARBA" id="ARBA00023285"/>
    </source>
</evidence>
<proteinExistence type="inferred from homology"/>